<feature type="region of interest" description="Disordered" evidence="1">
    <location>
        <begin position="84"/>
        <end position="104"/>
    </location>
</feature>
<accession>A0A6J4IHG3</accession>
<feature type="non-terminal residue" evidence="2">
    <location>
        <position position="230"/>
    </location>
</feature>
<feature type="compositionally biased region" description="Basic and acidic residues" evidence="1">
    <location>
        <begin position="11"/>
        <end position="20"/>
    </location>
</feature>
<feature type="region of interest" description="Disordered" evidence="1">
    <location>
        <begin position="1"/>
        <end position="62"/>
    </location>
</feature>
<dbReference type="AlphaFoldDB" id="A0A6J4IHG3"/>
<evidence type="ECO:0000313" key="2">
    <source>
        <dbReference type="EMBL" id="CAA9250561.1"/>
    </source>
</evidence>
<dbReference type="EMBL" id="CADCTA010000078">
    <property type="protein sequence ID" value="CAA9250561.1"/>
    <property type="molecule type" value="Genomic_DNA"/>
</dbReference>
<proteinExistence type="predicted"/>
<feature type="non-terminal residue" evidence="2">
    <location>
        <position position="1"/>
    </location>
</feature>
<feature type="compositionally biased region" description="Basic and acidic residues" evidence="1">
    <location>
        <begin position="168"/>
        <end position="177"/>
    </location>
</feature>
<gene>
    <name evidence="2" type="ORF">AVDCRST_MAG42-2210</name>
</gene>
<name>A0A6J4IHG3_9BACT</name>
<sequence>DRAAIPQCSSDSRRTAEQRPAKAARPGPSAKPQSGRLRLHANDPQRHQFQRQGGEEGYDREIRSDEICGRTLDARLDRWRSAIGGTIEEPPEGGSETRHRAGLSSRRRLLRHARDCQRVRWQDSVSLRLPAERIDLHPGHRCLTQCERRSDRVGGKRSGLGRAGAHHRQADAREAGHEAGSIGKHRALPHRSGRQTIPDGVDLRHERLRNGPGRNDAQHNHLQRLPRRAV</sequence>
<feature type="region of interest" description="Disordered" evidence="1">
    <location>
        <begin position="148"/>
        <end position="230"/>
    </location>
</feature>
<organism evidence="2">
    <name type="scientific">uncultured Chthoniobacterales bacterium</name>
    <dbReference type="NCBI Taxonomy" id="1836801"/>
    <lineage>
        <taxon>Bacteria</taxon>
        <taxon>Pseudomonadati</taxon>
        <taxon>Verrucomicrobiota</taxon>
        <taxon>Spartobacteria</taxon>
        <taxon>Chthoniobacterales</taxon>
        <taxon>environmental samples</taxon>
    </lineage>
</organism>
<evidence type="ECO:0000256" key="1">
    <source>
        <dbReference type="SAM" id="MobiDB-lite"/>
    </source>
</evidence>
<feature type="compositionally biased region" description="Basic residues" evidence="1">
    <location>
        <begin position="221"/>
        <end position="230"/>
    </location>
</feature>
<feature type="compositionally biased region" description="Low complexity" evidence="1">
    <location>
        <begin position="84"/>
        <end position="94"/>
    </location>
</feature>
<feature type="compositionally biased region" description="Basic and acidic residues" evidence="1">
    <location>
        <begin position="53"/>
        <end position="62"/>
    </location>
</feature>
<protein>
    <submittedName>
        <fullName evidence="2">Uncharacterized protein</fullName>
    </submittedName>
</protein>
<feature type="compositionally biased region" description="Basic residues" evidence="1">
    <location>
        <begin position="183"/>
        <end position="193"/>
    </location>
</feature>
<reference evidence="2" key="1">
    <citation type="submission" date="2020-02" db="EMBL/GenBank/DDBJ databases">
        <authorList>
            <person name="Meier V. D."/>
        </authorList>
    </citation>
    <scope>NUCLEOTIDE SEQUENCE</scope>
    <source>
        <strain evidence="2">AVDCRST_MAG42</strain>
    </source>
</reference>